<proteinExistence type="predicted"/>
<gene>
    <name evidence="1" type="ORF">UFOPK3662_03303</name>
</gene>
<protein>
    <submittedName>
        <fullName evidence="1">Unannotated protein</fullName>
    </submittedName>
</protein>
<accession>A0A6J7L1V7</accession>
<dbReference type="AlphaFoldDB" id="A0A6J7L1V7"/>
<name>A0A6J7L1V7_9ZZZZ</name>
<reference evidence="1" key="1">
    <citation type="submission" date="2020-05" db="EMBL/GenBank/DDBJ databases">
        <authorList>
            <person name="Chiriac C."/>
            <person name="Salcher M."/>
            <person name="Ghai R."/>
            <person name="Kavagutti S V."/>
        </authorList>
    </citation>
    <scope>NUCLEOTIDE SEQUENCE</scope>
</reference>
<sequence>MSSRRSVRRALVALLVGVLVGGGLMAVTPAGAQVSSAVATNWKKIWKKNLKPLADKRYYTKAQSDAKYQPKGSYETAGSGYTKAETYSKTETYSKAEIDAKVAPLVNSVAATAGGEQIVALTSADQVVRSVSIMPPANGNVIVSSSAYVWASAAGDLGARCSLTTTDAVDFDFLQYVNLPGALLAESEVVSGTRGFAVTKGNLLTVNLVCDEFSGTATLSDSAMTAIFAPS</sequence>
<evidence type="ECO:0000313" key="1">
    <source>
        <dbReference type="EMBL" id="CAB4962031.1"/>
    </source>
</evidence>
<dbReference type="EMBL" id="CAFBMW010000038">
    <property type="protein sequence ID" value="CAB4962031.1"/>
    <property type="molecule type" value="Genomic_DNA"/>
</dbReference>
<organism evidence="1">
    <name type="scientific">freshwater metagenome</name>
    <dbReference type="NCBI Taxonomy" id="449393"/>
    <lineage>
        <taxon>unclassified sequences</taxon>
        <taxon>metagenomes</taxon>
        <taxon>ecological metagenomes</taxon>
    </lineage>
</organism>